<dbReference type="GO" id="GO:0003824">
    <property type="term" value="F:catalytic activity"/>
    <property type="evidence" value="ECO:0007669"/>
    <property type="project" value="InterPro"/>
</dbReference>
<dbReference type="SUPFAM" id="SSF50800">
    <property type="entry name" value="PK beta-barrel domain-like"/>
    <property type="match status" value="1"/>
</dbReference>
<dbReference type="GO" id="GO:0030170">
    <property type="term" value="F:pyridoxal phosphate binding"/>
    <property type="evidence" value="ECO:0007669"/>
    <property type="project" value="InterPro"/>
</dbReference>
<sequence>MQVTRLRIHPVKSFAGVDVDSAEVLPWGLAGDRRWGVVDASGAPVTAREKNHMLALTAELLADGGLLLGERSGAGDPLRVDRPTDAAPIPVGHTRQGTALPAGDEADAWISARLGIDARLVWQPDPRERTVNPKNGGLPDDRLTLADSAPLLLASEASLAQLNAWTDDETPHLDMLRFRPNVVIDGDEPFAEDAWPFVDLGDVRFRITKVCDRCVMTSIDPETLTRGKEPIRTLAKHRRWDGQTWFGVLMVPQSAGSIAVGDEVRPVTRAVAQTNGHAS</sequence>
<name>A0A1N6F3K9_9MICO</name>
<dbReference type="OrthoDB" id="9793178at2"/>
<dbReference type="Pfam" id="PF03473">
    <property type="entry name" value="MOSC"/>
    <property type="match status" value="1"/>
</dbReference>
<dbReference type="InterPro" id="IPR011037">
    <property type="entry name" value="Pyrv_Knase-like_insert_dom_sf"/>
</dbReference>
<dbReference type="STRING" id="232089.SAMN05443544_1706"/>
<evidence type="ECO:0000313" key="3">
    <source>
        <dbReference type="Proteomes" id="UP000184699"/>
    </source>
</evidence>
<dbReference type="RefSeq" id="WP_074259898.1">
    <property type="nucleotide sequence ID" value="NZ_FSRJ01000002.1"/>
</dbReference>
<dbReference type="PANTHER" id="PTHR14237:SF19">
    <property type="entry name" value="MITOCHONDRIAL AMIDOXIME REDUCING COMPONENT 1"/>
    <property type="match status" value="1"/>
</dbReference>
<evidence type="ECO:0000313" key="2">
    <source>
        <dbReference type="EMBL" id="SIN89796.1"/>
    </source>
</evidence>
<proteinExistence type="predicted"/>
<dbReference type="PROSITE" id="PS51340">
    <property type="entry name" value="MOSC"/>
    <property type="match status" value="1"/>
</dbReference>
<organism evidence="2 3">
    <name type="scientific">Agromyces cerinus subsp. cerinus</name>
    <dbReference type="NCBI Taxonomy" id="232089"/>
    <lineage>
        <taxon>Bacteria</taxon>
        <taxon>Bacillati</taxon>
        <taxon>Actinomycetota</taxon>
        <taxon>Actinomycetes</taxon>
        <taxon>Micrococcales</taxon>
        <taxon>Microbacteriaceae</taxon>
        <taxon>Agromyces</taxon>
    </lineage>
</organism>
<reference evidence="3" key="1">
    <citation type="submission" date="2016-11" db="EMBL/GenBank/DDBJ databases">
        <authorList>
            <person name="Varghese N."/>
            <person name="Submissions S."/>
        </authorList>
    </citation>
    <scope>NUCLEOTIDE SEQUENCE [LARGE SCALE GENOMIC DNA]</scope>
    <source>
        <strain evidence="3">DSM 8595</strain>
    </source>
</reference>
<protein>
    <recommendedName>
        <fullName evidence="1">MOSC domain-containing protein</fullName>
    </recommendedName>
</protein>
<feature type="domain" description="MOSC" evidence="1">
    <location>
        <begin position="123"/>
        <end position="267"/>
    </location>
</feature>
<accession>A0A1N6F3K9</accession>
<dbReference type="GO" id="GO:0030151">
    <property type="term" value="F:molybdenum ion binding"/>
    <property type="evidence" value="ECO:0007669"/>
    <property type="project" value="InterPro"/>
</dbReference>
<dbReference type="Proteomes" id="UP000184699">
    <property type="component" value="Unassembled WGS sequence"/>
</dbReference>
<dbReference type="PANTHER" id="PTHR14237">
    <property type="entry name" value="MOLYBDOPTERIN COFACTOR SULFURASE MOSC"/>
    <property type="match status" value="1"/>
</dbReference>
<keyword evidence="3" id="KW-1185">Reference proteome</keyword>
<dbReference type="InterPro" id="IPR005302">
    <property type="entry name" value="MoCF_Sase_C"/>
</dbReference>
<dbReference type="InterPro" id="IPR005303">
    <property type="entry name" value="MOCOS_middle"/>
</dbReference>
<dbReference type="Pfam" id="PF03476">
    <property type="entry name" value="MOSC_N"/>
    <property type="match status" value="1"/>
</dbReference>
<gene>
    <name evidence="2" type="ORF">SAMN05443544_1706</name>
</gene>
<dbReference type="AlphaFoldDB" id="A0A1N6F3K9"/>
<evidence type="ECO:0000259" key="1">
    <source>
        <dbReference type="PROSITE" id="PS51340"/>
    </source>
</evidence>
<dbReference type="EMBL" id="FSRJ01000002">
    <property type="protein sequence ID" value="SIN89796.1"/>
    <property type="molecule type" value="Genomic_DNA"/>
</dbReference>